<accession>A0A1T1HB34</accession>
<evidence type="ECO:0000313" key="1">
    <source>
        <dbReference type="EMBL" id="OOV86960.1"/>
    </source>
</evidence>
<dbReference type="PANTHER" id="PTHR41317">
    <property type="entry name" value="PD-(D_E)XK NUCLEASE FAMILY TRANSPOSASE"/>
    <property type="match status" value="1"/>
</dbReference>
<dbReference type="PANTHER" id="PTHR41317:SF1">
    <property type="entry name" value="PD-(D_E)XK NUCLEASE FAMILY TRANSPOSASE"/>
    <property type="match status" value="1"/>
</dbReference>
<name>A0A1T1HB34_OCELI</name>
<dbReference type="Proteomes" id="UP000190064">
    <property type="component" value="Unassembled WGS sequence"/>
</dbReference>
<protein>
    <recommendedName>
        <fullName evidence="3">Transposase</fullName>
    </recommendedName>
</protein>
<evidence type="ECO:0000313" key="2">
    <source>
        <dbReference type="Proteomes" id="UP000190064"/>
    </source>
</evidence>
<dbReference type="NCBIfam" id="TIGR01784">
    <property type="entry name" value="T_den_put_tspse"/>
    <property type="match status" value="1"/>
</dbReference>
<keyword evidence="2" id="KW-1185">Reference proteome</keyword>
<gene>
    <name evidence="1" type="ORF">BTA35_0211630</name>
</gene>
<dbReference type="InterPro" id="IPR010106">
    <property type="entry name" value="RpnA"/>
</dbReference>
<reference evidence="1" key="1">
    <citation type="submission" date="2017-02" db="EMBL/GenBank/DDBJ databases">
        <title>Draft Genome Sequence of the Salt Water Bacterium Oceanospirillum linum ATCC 11336.</title>
        <authorList>
            <person name="Trachtenberg A.M."/>
            <person name="Carney J.G."/>
            <person name="Linnane J.D."/>
            <person name="Rheaume B.A."/>
            <person name="Pitts N.L."/>
            <person name="Mykles D.L."/>
            <person name="Maclea K.S."/>
        </authorList>
    </citation>
    <scope>NUCLEOTIDE SEQUENCE [LARGE SCALE GENOMIC DNA]</scope>
    <source>
        <strain evidence="1">ATCC 11336</strain>
    </source>
</reference>
<dbReference type="EMBL" id="MTSD02000004">
    <property type="protein sequence ID" value="OOV86960.1"/>
    <property type="molecule type" value="Genomic_DNA"/>
</dbReference>
<proteinExistence type="predicted"/>
<sequence length="293" mass="33833">MKPLLDPKNDYVFKRVFTEHPDALVHLINDIRPDLPPVVEVEIINPTITPEELTGKSIVLDVLAQDANGNRYNIEMQVRRYNDWGKRSSYYLSKMLTEQLSAGEDYTELNAAIGIHLLDFDLYSETPAQKQQALWRFEMRDGQQPEVTLGDTLQLNLIEMKKADRLGLGDRNLRDWITLFEHWQEETRMASIRHDAVKNVRGYIRQLSADEESRRLAFVRERAQRDESTLLKEAEARGEVKGEAQTLLKLIKLKFGDQPEWVETKLNTADKNQLDQWVADILVAESVVALFKG</sequence>
<dbReference type="Pfam" id="PF12784">
    <property type="entry name" value="PDDEXK_2"/>
    <property type="match status" value="1"/>
</dbReference>
<evidence type="ECO:0008006" key="3">
    <source>
        <dbReference type="Google" id="ProtNLM"/>
    </source>
</evidence>
<comment type="caution">
    <text evidence="1">The sequence shown here is derived from an EMBL/GenBank/DDBJ whole genome shotgun (WGS) entry which is preliminary data.</text>
</comment>
<organism evidence="1 2">
    <name type="scientific">Oceanospirillum linum</name>
    <dbReference type="NCBI Taxonomy" id="966"/>
    <lineage>
        <taxon>Bacteria</taxon>
        <taxon>Pseudomonadati</taxon>
        <taxon>Pseudomonadota</taxon>
        <taxon>Gammaproteobacteria</taxon>
        <taxon>Oceanospirillales</taxon>
        <taxon>Oceanospirillaceae</taxon>
        <taxon>Oceanospirillum</taxon>
    </lineage>
</organism>
<dbReference type="STRING" id="966.BTA35_0211630"/>
<dbReference type="AlphaFoldDB" id="A0A1T1HB34"/>